<dbReference type="EMBL" id="LMWW01000025">
    <property type="protein sequence ID" value="KUN83301.1"/>
    <property type="molecule type" value="Genomic_DNA"/>
</dbReference>
<dbReference type="PANTHER" id="PTHR11941">
    <property type="entry name" value="ENOYL-COA HYDRATASE-RELATED"/>
    <property type="match status" value="1"/>
</dbReference>
<keyword evidence="2" id="KW-0456">Lyase</keyword>
<evidence type="ECO:0000256" key="5">
    <source>
        <dbReference type="RuleBase" id="RU003707"/>
    </source>
</evidence>
<dbReference type="InterPro" id="IPR029045">
    <property type="entry name" value="ClpP/crotonase-like_dom_sf"/>
</dbReference>
<organism evidence="6 7">
    <name type="scientific">Streptomyces griseoruber</name>
    <dbReference type="NCBI Taxonomy" id="1943"/>
    <lineage>
        <taxon>Bacteria</taxon>
        <taxon>Bacillati</taxon>
        <taxon>Actinomycetota</taxon>
        <taxon>Actinomycetes</taxon>
        <taxon>Kitasatosporales</taxon>
        <taxon>Streptomycetaceae</taxon>
        <taxon>Streptomyces</taxon>
    </lineage>
</organism>
<dbReference type="SUPFAM" id="SSF52096">
    <property type="entry name" value="ClpP/crotonase"/>
    <property type="match status" value="1"/>
</dbReference>
<evidence type="ECO:0008006" key="8">
    <source>
        <dbReference type="Google" id="ProtNLM"/>
    </source>
</evidence>
<dbReference type="Gene3D" id="1.10.12.10">
    <property type="entry name" value="Lyase 2-enoyl-coa Hydratase, Chain A, domain 2"/>
    <property type="match status" value="1"/>
</dbReference>
<dbReference type="InterPro" id="IPR014748">
    <property type="entry name" value="Enoyl-CoA_hydra_C"/>
</dbReference>
<evidence type="ECO:0000256" key="4">
    <source>
        <dbReference type="ARBA" id="ARBA00023717"/>
    </source>
</evidence>
<dbReference type="InterPro" id="IPR001753">
    <property type="entry name" value="Enoyl-CoA_hydra/iso"/>
</dbReference>
<dbReference type="Gene3D" id="3.90.226.10">
    <property type="entry name" value="2-enoyl-CoA Hydratase, Chain A, domain 1"/>
    <property type="match status" value="1"/>
</dbReference>
<accession>A0A101T032</accession>
<comment type="catalytic activity">
    <reaction evidence="4">
        <text>a 4-saturated-(3S)-3-hydroxyacyl-CoA = a (3E)-enoyl-CoA + H2O</text>
        <dbReference type="Rhea" id="RHEA:20724"/>
        <dbReference type="ChEBI" id="CHEBI:15377"/>
        <dbReference type="ChEBI" id="CHEBI:58521"/>
        <dbReference type="ChEBI" id="CHEBI:137480"/>
        <dbReference type="EC" id="4.2.1.17"/>
    </reaction>
</comment>
<dbReference type="PANTHER" id="PTHR11941:SF54">
    <property type="entry name" value="ENOYL-COA HYDRATASE, MITOCHONDRIAL"/>
    <property type="match status" value="1"/>
</dbReference>
<dbReference type="GO" id="GO:0006635">
    <property type="term" value="P:fatty acid beta-oxidation"/>
    <property type="evidence" value="ECO:0007669"/>
    <property type="project" value="TreeGrafter"/>
</dbReference>
<dbReference type="RefSeq" id="WP_055631652.1">
    <property type="nucleotide sequence ID" value="NZ_JBIRRP010000020.1"/>
</dbReference>
<evidence type="ECO:0000313" key="7">
    <source>
        <dbReference type="Proteomes" id="UP000052982"/>
    </source>
</evidence>
<evidence type="ECO:0000256" key="3">
    <source>
        <dbReference type="ARBA" id="ARBA00023709"/>
    </source>
</evidence>
<dbReference type="Pfam" id="PF00378">
    <property type="entry name" value="ECH_1"/>
    <property type="match status" value="1"/>
</dbReference>
<dbReference type="AlphaFoldDB" id="A0A101T032"/>
<comment type="caution">
    <text evidence="6">The sequence shown here is derived from an EMBL/GenBank/DDBJ whole genome shotgun (WGS) entry which is preliminary data.</text>
</comment>
<sequence length="273" mass="28475">MTSVTVTSSPRIRTEVRNAVGTVEISNPARRNALSVAMMTELAAALRAMNEDQDVRVVVVRGAGEQAFVSGADISEFPGRQDEAARQAADNAATTLFTQLSALSVPVIARIHGYCLGAGMALALGADLRYADTRSVLAIPAARLGVGYPLAQTAALVQTVGPSAASDLLFTGRRLPAAEAHALGLVDRVVEPDELGKVVDELAATIAANAPLSVRAAKASVQAVRRLSEGDEAAGSAALRHAIEAVARCRTSDDLREGALAFLEKRPPRFTGR</sequence>
<evidence type="ECO:0000256" key="1">
    <source>
        <dbReference type="ARBA" id="ARBA00005254"/>
    </source>
</evidence>
<name>A0A101T032_9ACTN</name>
<evidence type="ECO:0000313" key="6">
    <source>
        <dbReference type="EMBL" id="KUN83301.1"/>
    </source>
</evidence>
<comment type="similarity">
    <text evidence="1 5">Belongs to the enoyl-CoA hydratase/isomerase family.</text>
</comment>
<evidence type="ECO:0000256" key="2">
    <source>
        <dbReference type="ARBA" id="ARBA00023239"/>
    </source>
</evidence>
<dbReference type="GO" id="GO:0004300">
    <property type="term" value="F:enoyl-CoA hydratase activity"/>
    <property type="evidence" value="ECO:0007669"/>
    <property type="project" value="UniProtKB-EC"/>
</dbReference>
<reference evidence="6 7" key="1">
    <citation type="submission" date="2015-10" db="EMBL/GenBank/DDBJ databases">
        <title>Draft genome sequence of Streptomyces griseoruber DSM 40281, type strain for the species Streptomyces griseoruber.</title>
        <authorList>
            <person name="Ruckert C."/>
            <person name="Winkler A."/>
            <person name="Kalinowski J."/>
            <person name="Kampfer P."/>
            <person name="Glaeser S."/>
        </authorList>
    </citation>
    <scope>NUCLEOTIDE SEQUENCE [LARGE SCALE GENOMIC DNA]</scope>
    <source>
        <strain evidence="6 7">DSM 40281</strain>
    </source>
</reference>
<keyword evidence="7" id="KW-1185">Reference proteome</keyword>
<dbReference type="Proteomes" id="UP000052982">
    <property type="component" value="Unassembled WGS sequence"/>
</dbReference>
<dbReference type="CDD" id="cd06558">
    <property type="entry name" value="crotonase-like"/>
    <property type="match status" value="1"/>
</dbReference>
<comment type="catalytic activity">
    <reaction evidence="3">
        <text>a (3S)-3-hydroxyacyl-CoA = a (2E)-enoyl-CoA + H2O</text>
        <dbReference type="Rhea" id="RHEA:16105"/>
        <dbReference type="ChEBI" id="CHEBI:15377"/>
        <dbReference type="ChEBI" id="CHEBI:57318"/>
        <dbReference type="ChEBI" id="CHEBI:58856"/>
        <dbReference type="EC" id="4.2.1.17"/>
    </reaction>
</comment>
<dbReference type="InterPro" id="IPR018376">
    <property type="entry name" value="Enoyl-CoA_hyd/isom_CS"/>
</dbReference>
<protein>
    <recommendedName>
        <fullName evidence="8">Enoyl-CoA hydratase</fullName>
    </recommendedName>
</protein>
<proteinExistence type="inferred from homology"/>
<dbReference type="OrthoDB" id="9777711at2"/>
<gene>
    <name evidence="6" type="ORF">AQJ64_17705</name>
</gene>
<dbReference type="STRING" id="1943.AQJ64_17705"/>
<dbReference type="PROSITE" id="PS00166">
    <property type="entry name" value="ENOYL_COA_HYDRATASE"/>
    <property type="match status" value="1"/>
</dbReference>